<protein>
    <submittedName>
        <fullName evidence="1">Uncharacterized protein</fullName>
    </submittedName>
</protein>
<keyword evidence="2" id="KW-1185">Reference proteome</keyword>
<sequence length="49" mass="5706">MDTENLEQQLGDLQKDVNTIKDYLKEIVELAKRQNAYLSVAITLIYSYI</sequence>
<accession>A0ABW3RJG0</accession>
<gene>
    <name evidence="1" type="ORF">ACFQ2C_06475</name>
</gene>
<comment type="caution">
    <text evidence="1">The sequence shown here is derived from an EMBL/GenBank/DDBJ whole genome shotgun (WGS) entry which is preliminary data.</text>
</comment>
<evidence type="ECO:0000313" key="1">
    <source>
        <dbReference type="EMBL" id="MFD1165246.1"/>
    </source>
</evidence>
<dbReference type="RefSeq" id="WP_380895178.1">
    <property type="nucleotide sequence ID" value="NZ_JBHTKY010000006.1"/>
</dbReference>
<dbReference type="EMBL" id="JBHTKY010000006">
    <property type="protein sequence ID" value="MFD1165246.1"/>
    <property type="molecule type" value="Genomic_DNA"/>
</dbReference>
<evidence type="ECO:0000313" key="2">
    <source>
        <dbReference type="Proteomes" id="UP001597205"/>
    </source>
</evidence>
<name>A0ABW3RJG0_9SPHI</name>
<reference evidence="2" key="1">
    <citation type="journal article" date="2019" name="Int. J. Syst. Evol. Microbiol.">
        <title>The Global Catalogue of Microorganisms (GCM) 10K type strain sequencing project: providing services to taxonomists for standard genome sequencing and annotation.</title>
        <authorList>
            <consortium name="The Broad Institute Genomics Platform"/>
            <consortium name="The Broad Institute Genome Sequencing Center for Infectious Disease"/>
            <person name="Wu L."/>
            <person name="Ma J."/>
        </authorList>
    </citation>
    <scope>NUCLEOTIDE SEQUENCE [LARGE SCALE GENOMIC DNA]</scope>
    <source>
        <strain evidence="2">CCUG 52468</strain>
    </source>
</reference>
<proteinExistence type="predicted"/>
<dbReference type="Proteomes" id="UP001597205">
    <property type="component" value="Unassembled WGS sequence"/>
</dbReference>
<organism evidence="1 2">
    <name type="scientific">Sphingobacterium daejeonense</name>
    <dbReference type="NCBI Taxonomy" id="371142"/>
    <lineage>
        <taxon>Bacteria</taxon>
        <taxon>Pseudomonadati</taxon>
        <taxon>Bacteroidota</taxon>
        <taxon>Sphingobacteriia</taxon>
        <taxon>Sphingobacteriales</taxon>
        <taxon>Sphingobacteriaceae</taxon>
        <taxon>Sphingobacterium</taxon>
    </lineage>
</organism>